<evidence type="ECO:0000313" key="2">
    <source>
        <dbReference type="EMBL" id="KAK0324176.1"/>
    </source>
</evidence>
<dbReference type="PANTHER" id="PTHR33930">
    <property type="entry name" value="ALKYL HYDROPEROXIDE REDUCTASE AHPD"/>
    <property type="match status" value="1"/>
</dbReference>
<dbReference type="InterPro" id="IPR029032">
    <property type="entry name" value="AhpD-like"/>
</dbReference>
<dbReference type="InterPro" id="IPR003779">
    <property type="entry name" value="CMD-like"/>
</dbReference>
<evidence type="ECO:0000313" key="3">
    <source>
        <dbReference type="Proteomes" id="UP001168146"/>
    </source>
</evidence>
<reference evidence="2" key="1">
    <citation type="submission" date="2021-12" db="EMBL/GenBank/DDBJ databases">
        <title>Black yeast isolated from Biological Soil Crust.</title>
        <authorList>
            <person name="Kurbessoian T."/>
        </authorList>
    </citation>
    <scope>NUCLEOTIDE SEQUENCE</scope>
    <source>
        <strain evidence="2">CCFEE 5208</strain>
    </source>
</reference>
<feature type="domain" description="Carboxymuconolactone decarboxylase-like" evidence="1">
    <location>
        <begin position="118"/>
        <end position="188"/>
    </location>
</feature>
<name>A0AAN6FTF2_9PEZI</name>
<accession>A0AAN6FTF2</accession>
<sequence length="341" mass="37560">MHVEGRRSGALVGLVWAKSPLGHVAVMRHCHIFQLMINGRDLSNLTSITSNPIFTPNSTNQPTNRPPKPNLATMPYYSVHKRAPTTPLTTTQEHLKTALIATGEPWTPTWHNLLLLDPTYFAAYTRLRSAAVHKPHHLPRKTQELLLLALDASVTHLHDHGIQAHTTAAVHAGATREEILETLELVSVLGVHAVTVGMPLLQEVLAERGESIEALTAVTPQQEKLKEEFRLQRGYYSPSWDAVVALSPEFFAAYTAFSAVPFKHGSHNHLEPKVKELIFVAIDAATTHLYAPGLKIHMRNAMQCGATKEEVMEVLELAAGMGVVSVLRGVEALTEDLEPKK</sequence>
<dbReference type="GO" id="GO:0051920">
    <property type="term" value="F:peroxiredoxin activity"/>
    <property type="evidence" value="ECO:0007669"/>
    <property type="project" value="InterPro"/>
</dbReference>
<dbReference type="PANTHER" id="PTHR33930:SF2">
    <property type="entry name" value="BLR3452 PROTEIN"/>
    <property type="match status" value="1"/>
</dbReference>
<dbReference type="Proteomes" id="UP001168146">
    <property type="component" value="Unassembled WGS sequence"/>
</dbReference>
<organism evidence="2 3">
    <name type="scientific">Friedmanniomyces endolithicus</name>
    <dbReference type="NCBI Taxonomy" id="329885"/>
    <lineage>
        <taxon>Eukaryota</taxon>
        <taxon>Fungi</taxon>
        <taxon>Dikarya</taxon>
        <taxon>Ascomycota</taxon>
        <taxon>Pezizomycotina</taxon>
        <taxon>Dothideomycetes</taxon>
        <taxon>Dothideomycetidae</taxon>
        <taxon>Mycosphaerellales</taxon>
        <taxon>Teratosphaeriaceae</taxon>
        <taxon>Friedmanniomyces</taxon>
    </lineage>
</organism>
<dbReference type="Pfam" id="PF02627">
    <property type="entry name" value="CMD"/>
    <property type="match status" value="2"/>
</dbReference>
<gene>
    <name evidence="2" type="ORF">LTR82_004613</name>
</gene>
<dbReference type="Gene3D" id="1.20.1290.10">
    <property type="entry name" value="AhpD-like"/>
    <property type="match status" value="1"/>
</dbReference>
<dbReference type="SUPFAM" id="SSF69118">
    <property type="entry name" value="AhpD-like"/>
    <property type="match status" value="1"/>
</dbReference>
<proteinExistence type="predicted"/>
<evidence type="ECO:0000259" key="1">
    <source>
        <dbReference type="Pfam" id="PF02627"/>
    </source>
</evidence>
<comment type="caution">
    <text evidence="2">The sequence shown here is derived from an EMBL/GenBank/DDBJ whole genome shotgun (WGS) entry which is preliminary data.</text>
</comment>
<protein>
    <recommendedName>
        <fullName evidence="1">Carboxymuconolactone decarboxylase-like domain-containing protein</fullName>
    </recommendedName>
</protein>
<dbReference type="EMBL" id="JASUXU010000010">
    <property type="protein sequence ID" value="KAK0324176.1"/>
    <property type="molecule type" value="Genomic_DNA"/>
</dbReference>
<dbReference type="AlphaFoldDB" id="A0AAN6FTF2"/>
<feature type="domain" description="Carboxymuconolactone decarboxylase-like" evidence="1">
    <location>
        <begin position="248"/>
        <end position="328"/>
    </location>
</feature>